<reference evidence="3" key="1">
    <citation type="submission" date="2023-06" db="EMBL/GenBank/DDBJ databases">
        <title>Genomic of Agaribacillus aureum.</title>
        <authorList>
            <person name="Wang G."/>
        </authorList>
    </citation>
    <scope>NUCLEOTIDE SEQUENCE</scope>
    <source>
        <strain evidence="3">BMA12</strain>
    </source>
</reference>
<accession>A0ABT8L243</accession>
<evidence type="ECO:0000256" key="1">
    <source>
        <dbReference type="ARBA" id="ARBA00022729"/>
    </source>
</evidence>
<evidence type="ECO:0000313" key="3">
    <source>
        <dbReference type="EMBL" id="MDN5211812.1"/>
    </source>
</evidence>
<dbReference type="PANTHER" id="PTHR10680:SF38">
    <property type="entry name" value="BLL1368 PROTEIN"/>
    <property type="match status" value="1"/>
</dbReference>
<keyword evidence="1" id="KW-0732">Signal</keyword>
<keyword evidence="2" id="KW-0325">Glycoprotein</keyword>
<dbReference type="EMBL" id="JAUJEB010000001">
    <property type="protein sequence ID" value="MDN5211812.1"/>
    <property type="molecule type" value="Genomic_DNA"/>
</dbReference>
<name>A0ABT8L243_9BACT</name>
<evidence type="ECO:0000256" key="2">
    <source>
        <dbReference type="ARBA" id="ARBA00023180"/>
    </source>
</evidence>
<comment type="caution">
    <text evidence="3">The sequence shown here is derived from an EMBL/GenBank/DDBJ whole genome shotgun (WGS) entry which is preliminary data.</text>
</comment>
<dbReference type="Gene3D" id="2.120.10.30">
    <property type="entry name" value="TolB, C-terminal domain"/>
    <property type="match status" value="1"/>
</dbReference>
<dbReference type="Proteomes" id="UP001172083">
    <property type="component" value="Unassembled WGS sequence"/>
</dbReference>
<dbReference type="PANTHER" id="PTHR10680">
    <property type="entry name" value="PEPTIDYL-GLYCINE ALPHA-AMIDATING MONOOXYGENASE"/>
    <property type="match status" value="1"/>
</dbReference>
<dbReference type="InterPro" id="IPR011042">
    <property type="entry name" value="6-blade_b-propeller_TolB-like"/>
</dbReference>
<proteinExistence type="predicted"/>
<sequence>MKRRDFTKKSSMAIGAGLTTTFMGFNINKNVKEEATIIGHGDYKYKVIKDWGNLDSTKTPVLNCHEMVMDSKGRLIMVTDEVKNNIIIYDKSGKLLNSWGTWFPGGHGLTLSKEGEEDFLFIADCGWFLGKDNGWHKQAGRILKMTTDGKLIFNIGHPSTIGVYEKDEPFMPTEVAVAPNGDFYVADGYGSDYILQYSADGEFIRRFGGNKEGQKEEKLSNAHGVAVDTRDPQNPVLICTSRNENSFKYFTLDGKFIKTVELPGLYVCRPVIDDNNIYAGVCWSKTREGKGWVKDTGFVTVMEGDKVVSNPGGTAPEYVGGKLQPMYQDSPIFNHGHDVCVDEDKNLYVCQWNASKSYPIKLERV</sequence>
<dbReference type="SUPFAM" id="SSF63829">
    <property type="entry name" value="Calcium-dependent phosphotriesterase"/>
    <property type="match status" value="1"/>
</dbReference>
<gene>
    <name evidence="3" type="ORF">QQ020_07110</name>
</gene>
<keyword evidence="4" id="KW-1185">Reference proteome</keyword>
<evidence type="ECO:0000313" key="4">
    <source>
        <dbReference type="Proteomes" id="UP001172083"/>
    </source>
</evidence>
<dbReference type="RefSeq" id="WP_346757140.1">
    <property type="nucleotide sequence ID" value="NZ_JAUJEB010000001.1"/>
</dbReference>
<organism evidence="3 4">
    <name type="scientific">Agaribacillus aureus</name>
    <dbReference type="NCBI Taxonomy" id="3051825"/>
    <lineage>
        <taxon>Bacteria</taxon>
        <taxon>Pseudomonadati</taxon>
        <taxon>Bacteroidota</taxon>
        <taxon>Cytophagia</taxon>
        <taxon>Cytophagales</taxon>
        <taxon>Splendidivirgaceae</taxon>
        <taxon>Agaribacillus</taxon>
    </lineage>
</organism>
<protein>
    <submittedName>
        <fullName evidence="3">6-bladed beta-propeller</fullName>
    </submittedName>
</protein>